<proteinExistence type="predicted"/>
<dbReference type="Pfam" id="PF13671">
    <property type="entry name" value="AAA_33"/>
    <property type="match status" value="1"/>
</dbReference>
<reference evidence="1 2" key="1">
    <citation type="submission" date="2020-06" db="EMBL/GenBank/DDBJ databases">
        <title>Pseudomonas eucalypticola sp. nov., an endophyte of Eucalyptus dunnii leaves with biocontrol ability of eucalyptus leaf blight.</title>
        <authorList>
            <person name="Liu Y."/>
            <person name="Song Z."/>
            <person name="Zeng H."/>
            <person name="Lu M."/>
            <person name="Wang X."/>
            <person name="Lian X."/>
            <person name="Zhang Q."/>
        </authorList>
    </citation>
    <scope>NUCLEOTIDE SEQUENCE [LARGE SCALE GENOMIC DNA]</scope>
    <source>
        <strain evidence="1 2">NP-1</strain>
    </source>
</reference>
<keyword evidence="1" id="KW-0547">Nucleotide-binding</keyword>
<dbReference type="EMBL" id="CP056030">
    <property type="protein sequence ID" value="QKZ05536.1"/>
    <property type="molecule type" value="Genomic_DNA"/>
</dbReference>
<accession>A0A7D5D8S1</accession>
<dbReference type="SUPFAM" id="SSF52540">
    <property type="entry name" value="P-loop containing nucleoside triphosphate hydrolases"/>
    <property type="match status" value="1"/>
</dbReference>
<dbReference type="InterPro" id="IPR027417">
    <property type="entry name" value="P-loop_NTPase"/>
</dbReference>
<name>A0A7D5D8S1_9PSED</name>
<organism evidence="1 2">
    <name type="scientific">Pseudomonas eucalypticola</name>
    <dbReference type="NCBI Taxonomy" id="2599595"/>
    <lineage>
        <taxon>Bacteria</taxon>
        <taxon>Pseudomonadati</taxon>
        <taxon>Pseudomonadota</taxon>
        <taxon>Gammaproteobacteria</taxon>
        <taxon>Pseudomonadales</taxon>
        <taxon>Pseudomonadaceae</taxon>
        <taxon>Pseudomonas</taxon>
    </lineage>
</organism>
<sequence>MATLHLLCGKIASGKSTLAATLAEAPNTVRLSEDLWLARLYKEQLHSVADYVRCAALLRDAIGPHVQALLHVGVNVVLDFPANTPANRQWMRSLFEASGAAHVLHVLDVPDQVCKARLRERNAAGDHEFAASDEQFELISRYFSMPSAEEGFTLSVSDQAR</sequence>
<dbReference type="GO" id="GO:0005524">
    <property type="term" value="F:ATP binding"/>
    <property type="evidence" value="ECO:0007669"/>
    <property type="project" value="UniProtKB-KW"/>
</dbReference>
<keyword evidence="1" id="KW-0067">ATP-binding</keyword>
<protein>
    <submittedName>
        <fullName evidence="1">ATP-binding protein</fullName>
    </submittedName>
</protein>
<dbReference type="RefSeq" id="WP_176571325.1">
    <property type="nucleotide sequence ID" value="NZ_CP056030.1"/>
</dbReference>
<evidence type="ECO:0000313" key="1">
    <source>
        <dbReference type="EMBL" id="QKZ05536.1"/>
    </source>
</evidence>
<keyword evidence="2" id="KW-1185">Reference proteome</keyword>
<dbReference type="Proteomes" id="UP000509568">
    <property type="component" value="Chromosome"/>
</dbReference>
<evidence type="ECO:0000313" key="2">
    <source>
        <dbReference type="Proteomes" id="UP000509568"/>
    </source>
</evidence>
<gene>
    <name evidence="1" type="ORF">HWQ56_17740</name>
</gene>
<dbReference type="KEGG" id="pez:HWQ56_17740"/>
<dbReference type="AlphaFoldDB" id="A0A7D5D8S1"/>
<dbReference type="Gene3D" id="3.40.50.300">
    <property type="entry name" value="P-loop containing nucleotide triphosphate hydrolases"/>
    <property type="match status" value="1"/>
</dbReference>